<dbReference type="CDD" id="cd03257">
    <property type="entry name" value="ABC_NikE_OppD_transporters"/>
    <property type="match status" value="1"/>
</dbReference>
<evidence type="ECO:0000256" key="1">
    <source>
        <dbReference type="ARBA" id="ARBA00004202"/>
    </source>
</evidence>
<dbReference type="SUPFAM" id="SSF52540">
    <property type="entry name" value="P-loop containing nucleoside triphosphate hydrolases"/>
    <property type="match status" value="2"/>
</dbReference>
<evidence type="ECO:0000256" key="2">
    <source>
        <dbReference type="ARBA" id="ARBA00005417"/>
    </source>
</evidence>
<keyword evidence="8" id="KW-1185">Reference proteome</keyword>
<dbReference type="SMART" id="SM00382">
    <property type="entry name" value="AAA"/>
    <property type="match status" value="1"/>
</dbReference>
<dbReference type="OrthoDB" id="9802264at2"/>
<organism evidence="7 8">
    <name type="scientific">Aerococcus urinaehominis</name>
    <dbReference type="NCBI Taxonomy" id="128944"/>
    <lineage>
        <taxon>Bacteria</taxon>
        <taxon>Bacillati</taxon>
        <taxon>Bacillota</taxon>
        <taxon>Bacilli</taxon>
        <taxon>Lactobacillales</taxon>
        <taxon>Aerococcaceae</taxon>
        <taxon>Aerococcus</taxon>
    </lineage>
</organism>
<accession>A0A0X8FM99</accession>
<gene>
    <name evidence="7" type="ORF">AWM75_08090</name>
</gene>
<keyword evidence="6" id="KW-0653">Protein transport</keyword>
<dbReference type="EMBL" id="CP014163">
    <property type="protein sequence ID" value="AMB99931.1"/>
    <property type="molecule type" value="Genomic_DNA"/>
</dbReference>
<comment type="subcellular location">
    <subcellularLocation>
        <location evidence="1">Cell membrane</location>
        <topology evidence="1">Peripheral membrane protein</topology>
    </subcellularLocation>
</comment>
<evidence type="ECO:0000313" key="7">
    <source>
        <dbReference type="EMBL" id="AMB99931.1"/>
    </source>
</evidence>
<dbReference type="InterPro" id="IPR050319">
    <property type="entry name" value="ABC_transp_ATP-bind"/>
</dbReference>
<proteinExistence type="inferred from homology"/>
<evidence type="ECO:0000313" key="8">
    <source>
        <dbReference type="Proteomes" id="UP000062260"/>
    </source>
</evidence>
<reference evidence="7 8" key="1">
    <citation type="journal article" date="2016" name="Genome Announc.">
        <title>Complete Genome Sequences of Aerococcus christensenii CCUG 28831T, Aerococcus sanguinicola CCUG 43001T, Aerococcus urinae CCUG 36881T, Aerococcus urinaeequi CCUG 28094T, Aerococcus urinaehominis CCUG 42038 BT, and Aerococcus viridans CCUG 4311T.</title>
        <authorList>
            <person name="Carkaci D."/>
            <person name="Dargis R."/>
            <person name="Nielsen X.C."/>
            <person name="Skovgaard O."/>
            <person name="Fuursted K."/>
            <person name="Christensen J.J."/>
        </authorList>
    </citation>
    <scope>NUCLEOTIDE SEQUENCE [LARGE SCALE GENOMIC DNA]</scope>
    <source>
        <strain evidence="7 8">CCUG42038B</strain>
    </source>
</reference>
<name>A0A0X8FM99_9LACT</name>
<reference evidence="8" key="2">
    <citation type="submission" date="2016-01" db="EMBL/GenBank/DDBJ databases">
        <title>Six Aerococcus type strain genome sequencing and assembly using PacBio and Illumina Hiseq.</title>
        <authorList>
            <person name="Carkaci D."/>
            <person name="Dargis R."/>
            <person name="Nielsen X.C."/>
            <person name="Skovgaard O."/>
            <person name="Fuursted K."/>
            <person name="Christensen J.J."/>
        </authorList>
    </citation>
    <scope>NUCLEOTIDE SEQUENCE [LARGE SCALE GENOMIC DNA]</scope>
    <source>
        <strain evidence="8">CCUG42038B</strain>
    </source>
</reference>
<dbReference type="GO" id="GO:0016887">
    <property type="term" value="F:ATP hydrolysis activity"/>
    <property type="evidence" value="ECO:0007669"/>
    <property type="project" value="InterPro"/>
</dbReference>
<sequence length="320" mass="36067">MLLADEPTSALDPTSCQQVIELLKQLSNDMSQLIITHDLFFAQKIADRIIVLDKAMLSTADTDIFFNQQKNTIGQSMTNHASEFKATASVDVPETEIILKISELNKSYNNRKIIDNLSLNIHYGEVIGLIGESGCGKSTLVKCVMGLAHHVTGNIYFEGQNLNALSSGERRQYASSMQMIFQNARGVLNPKKRIIDIVCEGLNYQKKYRKSERNHYAKKYLKLVGLAQKHWLKKPPQLSTGQCQRVALARALAVEPKFLICDEATSALDLKEAVKLLNILKKLSEEEQLTVLLVSHDYYLLNNYCHRVVQLNEGTIKEVR</sequence>
<keyword evidence="5" id="KW-0067">ATP-binding</keyword>
<dbReference type="GO" id="GO:0055085">
    <property type="term" value="P:transmembrane transport"/>
    <property type="evidence" value="ECO:0007669"/>
    <property type="project" value="UniProtKB-ARBA"/>
</dbReference>
<evidence type="ECO:0000256" key="5">
    <source>
        <dbReference type="ARBA" id="ARBA00022840"/>
    </source>
</evidence>
<dbReference type="RefSeq" id="WP_067980651.1">
    <property type="nucleotide sequence ID" value="NZ_CP014163.1"/>
</dbReference>
<dbReference type="InterPro" id="IPR003439">
    <property type="entry name" value="ABC_transporter-like_ATP-bd"/>
</dbReference>
<dbReference type="GO" id="GO:0015833">
    <property type="term" value="P:peptide transport"/>
    <property type="evidence" value="ECO:0007669"/>
    <property type="project" value="UniProtKB-KW"/>
</dbReference>
<keyword evidence="4" id="KW-0547">Nucleotide-binding</keyword>
<evidence type="ECO:0000256" key="6">
    <source>
        <dbReference type="ARBA" id="ARBA00022856"/>
    </source>
</evidence>
<dbReference type="PANTHER" id="PTHR43776:SF7">
    <property type="entry name" value="D,D-DIPEPTIDE TRANSPORT ATP-BINDING PROTEIN DDPF-RELATED"/>
    <property type="match status" value="1"/>
</dbReference>
<dbReference type="STRING" id="128944.AWM75_08090"/>
<dbReference type="InterPro" id="IPR027417">
    <property type="entry name" value="P-loop_NTPase"/>
</dbReference>
<dbReference type="KEGG" id="auh:AWM75_08090"/>
<dbReference type="GO" id="GO:0005524">
    <property type="term" value="F:ATP binding"/>
    <property type="evidence" value="ECO:0007669"/>
    <property type="project" value="UniProtKB-KW"/>
</dbReference>
<dbReference type="PROSITE" id="PS50893">
    <property type="entry name" value="ABC_TRANSPORTER_2"/>
    <property type="match status" value="1"/>
</dbReference>
<dbReference type="Pfam" id="PF00005">
    <property type="entry name" value="ABC_tran"/>
    <property type="match status" value="1"/>
</dbReference>
<protein>
    <submittedName>
        <fullName evidence="7">Uncharacterized protein</fullName>
    </submittedName>
</protein>
<dbReference type="Proteomes" id="UP000062260">
    <property type="component" value="Chromosome"/>
</dbReference>
<evidence type="ECO:0000256" key="4">
    <source>
        <dbReference type="ARBA" id="ARBA00022741"/>
    </source>
</evidence>
<dbReference type="Gene3D" id="3.40.50.300">
    <property type="entry name" value="P-loop containing nucleotide triphosphate hydrolases"/>
    <property type="match status" value="2"/>
</dbReference>
<dbReference type="AlphaFoldDB" id="A0A0X8FM99"/>
<comment type="similarity">
    <text evidence="2">Belongs to the ABC transporter superfamily.</text>
</comment>
<evidence type="ECO:0000256" key="3">
    <source>
        <dbReference type="ARBA" id="ARBA00022448"/>
    </source>
</evidence>
<keyword evidence="3" id="KW-0813">Transport</keyword>
<dbReference type="InterPro" id="IPR003593">
    <property type="entry name" value="AAA+_ATPase"/>
</dbReference>
<keyword evidence="6" id="KW-0571">Peptide transport</keyword>
<dbReference type="PANTHER" id="PTHR43776">
    <property type="entry name" value="TRANSPORT ATP-BINDING PROTEIN"/>
    <property type="match status" value="1"/>
</dbReference>